<sequence>MINKALNECPVCGSKLYIERLVCDNCNTTIEGRFENNSFYKLSSEQIDFIKTFLLKRGNIKEIERALGISYPTVIKKLDQINEIISDQKSSTSEKEILELLNSGTITSSEAEKMLLELKEG</sequence>
<reference evidence="3" key="1">
    <citation type="submission" date="2022-04" db="EMBL/GenBank/DDBJ databases">
        <title>Complete genome sequences of Ezakiella coagulans and Fenollaria massiliensis.</title>
        <authorList>
            <person name="France M.T."/>
            <person name="Clifford J."/>
            <person name="Narina S."/>
            <person name="Rutt L."/>
            <person name="Ravel J."/>
        </authorList>
    </citation>
    <scope>NUCLEOTIDE SEQUENCE</scope>
    <source>
        <strain evidence="3">C0061C2</strain>
    </source>
</reference>
<dbReference type="Proteomes" id="UP000831151">
    <property type="component" value="Chromosome"/>
</dbReference>
<dbReference type="EMBL" id="CP096649">
    <property type="protein sequence ID" value="UQK58656.1"/>
    <property type="molecule type" value="Genomic_DNA"/>
</dbReference>
<dbReference type="Pfam" id="PF22747">
    <property type="entry name" value="Zn_ribbon_DUF2089"/>
    <property type="match status" value="1"/>
</dbReference>
<name>A0A9E7DIQ4_9FIRM</name>
<dbReference type="KEGG" id="fms:M1R53_05290"/>
<dbReference type="RefSeq" id="WP_249242247.1">
    <property type="nucleotide sequence ID" value="NZ_CP096649.1"/>
</dbReference>
<dbReference type="InterPro" id="IPR053957">
    <property type="entry name" value="DUF2089_Zn_ribbon"/>
</dbReference>
<evidence type="ECO:0000259" key="2">
    <source>
        <dbReference type="Pfam" id="PF22747"/>
    </source>
</evidence>
<protein>
    <submittedName>
        <fullName evidence="3">DUF2089 domain-containing protein</fullName>
    </submittedName>
</protein>
<dbReference type="AlphaFoldDB" id="A0A9E7DIQ4"/>
<gene>
    <name evidence="3" type="ORF">M1R53_05290</name>
</gene>
<keyword evidence="4" id="KW-1185">Reference proteome</keyword>
<feature type="domain" description="DUF2089" evidence="1">
    <location>
        <begin position="42"/>
        <end position="83"/>
    </location>
</feature>
<evidence type="ECO:0000313" key="3">
    <source>
        <dbReference type="EMBL" id="UQK58656.1"/>
    </source>
</evidence>
<dbReference type="InterPro" id="IPR018658">
    <property type="entry name" value="DUF2089"/>
</dbReference>
<organism evidence="3 4">
    <name type="scientific">Fenollaria massiliensis</name>
    <dbReference type="NCBI Taxonomy" id="938288"/>
    <lineage>
        <taxon>Bacteria</taxon>
        <taxon>Bacillati</taxon>
        <taxon>Bacillota</taxon>
        <taxon>Clostridia</taxon>
        <taxon>Eubacteriales</taxon>
        <taxon>Fenollaria</taxon>
    </lineage>
</organism>
<accession>A0A9E7DIQ4</accession>
<proteinExistence type="predicted"/>
<feature type="domain" description="DUF2089" evidence="2">
    <location>
        <begin position="9"/>
        <end position="39"/>
    </location>
</feature>
<evidence type="ECO:0000259" key="1">
    <source>
        <dbReference type="Pfam" id="PF09862"/>
    </source>
</evidence>
<evidence type="ECO:0000313" key="4">
    <source>
        <dbReference type="Proteomes" id="UP000831151"/>
    </source>
</evidence>
<dbReference type="Pfam" id="PF09862">
    <property type="entry name" value="DUF2089"/>
    <property type="match status" value="1"/>
</dbReference>